<dbReference type="OrthoDB" id="9802030at2"/>
<evidence type="ECO:0000256" key="4">
    <source>
        <dbReference type="ARBA" id="ARBA00023317"/>
    </source>
</evidence>
<keyword evidence="6" id="KW-1185">Reference proteome</keyword>
<keyword evidence="1" id="KW-0210">Decarboxylase</keyword>
<dbReference type="EC" id="4.1.1.65" evidence="5"/>
<accession>A0A0H5SUT4</accession>
<dbReference type="GO" id="GO:0008654">
    <property type="term" value="P:phospholipid biosynthetic process"/>
    <property type="evidence" value="ECO:0007669"/>
    <property type="project" value="InterPro"/>
</dbReference>
<name>A0A0H5SUT4_HERHM</name>
<organism evidence="5 6">
    <name type="scientific">Herbinix hemicellulosilytica</name>
    <dbReference type="NCBI Taxonomy" id="1564487"/>
    <lineage>
        <taxon>Bacteria</taxon>
        <taxon>Bacillati</taxon>
        <taxon>Bacillota</taxon>
        <taxon>Clostridia</taxon>
        <taxon>Lachnospirales</taxon>
        <taxon>Lachnospiraceae</taxon>
        <taxon>Herbinix</taxon>
    </lineage>
</organism>
<keyword evidence="4" id="KW-0670">Pyruvate</keyword>
<dbReference type="GO" id="GO:0004609">
    <property type="term" value="F:phosphatidylserine decarboxylase activity"/>
    <property type="evidence" value="ECO:0007669"/>
    <property type="project" value="UniProtKB-EC"/>
</dbReference>
<dbReference type="InterPro" id="IPR003817">
    <property type="entry name" value="PS_Dcarbxylase"/>
</dbReference>
<evidence type="ECO:0000256" key="2">
    <source>
        <dbReference type="ARBA" id="ARBA00023145"/>
    </source>
</evidence>
<evidence type="ECO:0000313" key="6">
    <source>
        <dbReference type="Proteomes" id="UP000236497"/>
    </source>
</evidence>
<evidence type="ECO:0000256" key="3">
    <source>
        <dbReference type="ARBA" id="ARBA00023239"/>
    </source>
</evidence>
<dbReference type="Proteomes" id="UP000236497">
    <property type="component" value="Unassembled WGS sequence"/>
</dbReference>
<dbReference type="AlphaFoldDB" id="A0A0H5SUT4"/>
<dbReference type="PANTHER" id="PTHR10067:SF17">
    <property type="entry name" value="PHOSPHATIDYLSERINE DECARBOXYLASE PROENZYME 2"/>
    <property type="match status" value="1"/>
</dbReference>
<evidence type="ECO:0000256" key="1">
    <source>
        <dbReference type="ARBA" id="ARBA00022793"/>
    </source>
</evidence>
<reference evidence="5 6" key="1">
    <citation type="submission" date="2015-06" db="EMBL/GenBank/DDBJ databases">
        <authorList>
            <person name="Wibberg Daniel"/>
        </authorList>
    </citation>
    <scope>NUCLEOTIDE SEQUENCE [LARGE SCALE GENOMIC DNA]</scope>
    <source>
        <strain evidence="5 6">T3/55T</strain>
    </source>
</reference>
<sequence length="291" mass="34160">MECMDRKGNKYRQDDTQSEILRFLYKNKLGRIILKPLINPWVTNLSEAVMNSRFSRIFIPLFIRKYKIDMNEFENRTYYSYNDFFTRKIKKGKRLIDENPKHLIAPCDGKLSVYPINKSSQFTVKNTTYNLRSLLRSKKLADFYENGTLLIFRLTVDDYHRYCYIDSGRKSKNYRINGVFHTVNPVANDVVPVYKENTREYSILYSENFGKILIMEVGALLVGRIVNYHEKAYVKRGQEKGRFEFGGSTVIVCLEKDRAVIDIDIIQNSLKGIETLVRMGEKIGIAQEKYQ</sequence>
<dbReference type="EMBL" id="CVTD020000010">
    <property type="protein sequence ID" value="CRZ34063.1"/>
    <property type="molecule type" value="Genomic_DNA"/>
</dbReference>
<keyword evidence="3 5" id="KW-0456">Lyase</keyword>
<keyword evidence="2" id="KW-0865">Zymogen</keyword>
<dbReference type="Pfam" id="PF02666">
    <property type="entry name" value="PS_Dcarbxylase"/>
    <property type="match status" value="1"/>
</dbReference>
<evidence type="ECO:0000313" key="5">
    <source>
        <dbReference type="EMBL" id="CRZ34063.1"/>
    </source>
</evidence>
<dbReference type="RefSeq" id="WP_103202180.1">
    <property type="nucleotide sequence ID" value="NZ_CVTD020000010.1"/>
</dbReference>
<dbReference type="PANTHER" id="PTHR10067">
    <property type="entry name" value="PHOSPHATIDYLSERINE DECARBOXYLASE"/>
    <property type="match status" value="1"/>
</dbReference>
<gene>
    <name evidence="5" type="primary">psd2</name>
    <name evidence="5" type="ORF">HHT355_0860</name>
</gene>
<proteinExistence type="predicted"/>
<protein>
    <submittedName>
        <fullName evidence="5">Phosphatidylserine decarboxylase proenzyme 2</fullName>
        <ecNumber evidence="5">4.1.1.65</ecNumber>
    </submittedName>
</protein>